<dbReference type="AlphaFoldDB" id="A0AA44AM48"/>
<evidence type="ECO:0000313" key="3">
    <source>
        <dbReference type="Proteomes" id="UP000448908"/>
    </source>
</evidence>
<reference evidence="2 3" key="1">
    <citation type="journal article" date="2019" name="Nat. Med.">
        <title>A library of human gut bacterial isolates paired with longitudinal multiomics data enables mechanistic microbiome research.</title>
        <authorList>
            <person name="Poyet M."/>
            <person name="Groussin M."/>
            <person name="Gibbons S.M."/>
            <person name="Avila-Pacheco J."/>
            <person name="Jiang X."/>
            <person name="Kearney S.M."/>
            <person name="Perrotta A.R."/>
            <person name="Berdy B."/>
            <person name="Zhao S."/>
            <person name="Lieberman T.D."/>
            <person name="Swanson P.K."/>
            <person name="Smith M."/>
            <person name="Roesemann S."/>
            <person name="Alexander J.E."/>
            <person name="Rich S.A."/>
            <person name="Livny J."/>
            <person name="Vlamakis H."/>
            <person name="Clish C."/>
            <person name="Bullock K."/>
            <person name="Deik A."/>
            <person name="Scott J."/>
            <person name="Pierce K.A."/>
            <person name="Xavier R.J."/>
            <person name="Alm E.J."/>
        </authorList>
    </citation>
    <scope>NUCLEOTIDE SEQUENCE [LARGE SCALE GENOMIC DNA]</scope>
    <source>
        <strain evidence="2 3">BIOML-A16</strain>
    </source>
</reference>
<organism evidence="2 3">
    <name type="scientific">Parabacteroides merdae</name>
    <dbReference type="NCBI Taxonomy" id="46503"/>
    <lineage>
        <taxon>Bacteria</taxon>
        <taxon>Pseudomonadati</taxon>
        <taxon>Bacteroidota</taxon>
        <taxon>Bacteroidia</taxon>
        <taxon>Bacteroidales</taxon>
        <taxon>Tannerellaceae</taxon>
        <taxon>Parabacteroides</taxon>
    </lineage>
</organism>
<name>A0AA44AM48_9BACT</name>
<dbReference type="InterPro" id="IPR007345">
    <property type="entry name" value="Polysacch_pyruvyl_Trfase"/>
</dbReference>
<feature type="domain" description="Polysaccharide pyruvyl transferase" evidence="1">
    <location>
        <begin position="13"/>
        <end position="307"/>
    </location>
</feature>
<dbReference type="RefSeq" id="WP_122205604.1">
    <property type="nucleotide sequence ID" value="NZ_JBCOLW010000003.1"/>
</dbReference>
<comment type="caution">
    <text evidence="2">The sequence shown here is derived from an EMBL/GenBank/DDBJ whole genome shotgun (WGS) entry which is preliminary data.</text>
</comment>
<dbReference type="GO" id="GO:0016740">
    <property type="term" value="F:transferase activity"/>
    <property type="evidence" value="ECO:0007669"/>
    <property type="project" value="UniProtKB-KW"/>
</dbReference>
<keyword evidence="2" id="KW-0808">Transferase</keyword>
<dbReference type="Proteomes" id="UP000448908">
    <property type="component" value="Unassembled WGS sequence"/>
</dbReference>
<sequence length="367" mass="42052">MNIAILTQPICNNYGGILQNYALQTVLERQGHTVTTLNFPVISGYSGSKVRHILSTCRRVLRKLNGDPAVVWVDLATEYRKQVELAHLQKIFLDNHQHLYTICPPITREQVEQFHFDAFVVGSDQVWRPRYNAYIPNLFLDFTEGMSVKRIAYAASFGTDQWEFSTEQTTISSFLAKKFDVVSVREASGIQLCKQNLGVDAIQVLDPTLLLSAEEYLFLCTGNEHPQGDYIAVYTLDYTKKKMTLLKEVSRYLNIPLYFIGRFTKKGYPSVESWLEGIANAKYVITDSFHGTVFSTIFMRQFITLGNAVRGNSRFDSLFNILGIPKERQTNNVNQIIDLLQQPIDYKSVNRLKAEWQDKSNSFLQRI</sequence>
<dbReference type="Pfam" id="PF04230">
    <property type="entry name" value="PS_pyruv_trans"/>
    <property type="match status" value="1"/>
</dbReference>
<gene>
    <name evidence="2" type="ORF">GMD92_05825</name>
</gene>
<dbReference type="EMBL" id="WNDA01000006">
    <property type="protein sequence ID" value="MTU68599.1"/>
    <property type="molecule type" value="Genomic_DNA"/>
</dbReference>
<evidence type="ECO:0000313" key="2">
    <source>
        <dbReference type="EMBL" id="MTU68599.1"/>
    </source>
</evidence>
<proteinExistence type="predicted"/>
<evidence type="ECO:0000259" key="1">
    <source>
        <dbReference type="Pfam" id="PF04230"/>
    </source>
</evidence>
<protein>
    <submittedName>
        <fullName evidence="2">Polysaccharide pyruvyl transferase family protein</fullName>
    </submittedName>
</protein>
<accession>A0AA44AM48</accession>